<comment type="caution">
    <text evidence="14">The sequence shown here is derived from an EMBL/GenBank/DDBJ whole genome shotgun (WGS) entry which is preliminary data.</text>
</comment>
<dbReference type="InterPro" id="IPR003965">
    <property type="entry name" value="Fatty_acid_synthase"/>
</dbReference>
<dbReference type="SMART" id="SM00827">
    <property type="entry name" value="PKS_AT"/>
    <property type="match status" value="1"/>
</dbReference>
<dbReference type="Gene3D" id="3.40.47.10">
    <property type="match status" value="2"/>
</dbReference>
<name>A0A5A8CID8_CAFRO</name>
<dbReference type="InterPro" id="IPR040899">
    <property type="entry name" value="Fas_alpha_ACP"/>
</dbReference>
<dbReference type="Pfam" id="PF02801">
    <property type="entry name" value="Ketoacyl-synt_C"/>
    <property type="match status" value="1"/>
</dbReference>
<dbReference type="InterPro" id="IPR037143">
    <property type="entry name" value="4-PPantetheinyl_Trfase_dom_sf"/>
</dbReference>
<dbReference type="GO" id="GO:0004321">
    <property type="term" value="F:fatty-acyl-CoA synthase activity"/>
    <property type="evidence" value="ECO:0007669"/>
    <property type="project" value="UniProtKB-EC"/>
</dbReference>
<dbReference type="Pfam" id="PF18314">
    <property type="entry name" value="FAS_I_H"/>
    <property type="match status" value="1"/>
</dbReference>
<dbReference type="Gene3D" id="3.90.470.20">
    <property type="entry name" value="4'-phosphopantetheinyl transferase domain"/>
    <property type="match status" value="1"/>
</dbReference>
<dbReference type="Pfam" id="PF18325">
    <property type="entry name" value="Fas_alpha_ACP"/>
    <property type="match status" value="1"/>
</dbReference>
<dbReference type="InterPro" id="IPR036291">
    <property type="entry name" value="NAD(P)-bd_dom_sf"/>
</dbReference>
<dbReference type="GO" id="GO:0008897">
    <property type="term" value="F:holo-[acyl-carrier-protein] synthase activity"/>
    <property type="evidence" value="ECO:0007669"/>
    <property type="project" value="InterPro"/>
</dbReference>
<evidence type="ECO:0000256" key="11">
    <source>
        <dbReference type="ARBA" id="ARBA00049541"/>
    </source>
</evidence>
<evidence type="ECO:0000256" key="5">
    <source>
        <dbReference type="ARBA" id="ARBA00022801"/>
    </source>
</evidence>
<dbReference type="PRINTS" id="PR01483">
    <property type="entry name" value="FASYNTHASE"/>
</dbReference>
<dbReference type="GO" id="GO:0004318">
    <property type="term" value="F:enoyl-[acyl-carrier-protein] reductase (NADH) activity"/>
    <property type="evidence" value="ECO:0007669"/>
    <property type="project" value="InterPro"/>
</dbReference>
<keyword evidence="5" id="KW-0378">Hydrolase</keyword>
<gene>
    <name evidence="14" type="ORF">FNF29_03710</name>
</gene>
<keyword evidence="6" id="KW-0460">Magnesium</keyword>
<accession>A0A5A8CID8</accession>
<keyword evidence="3" id="KW-0808">Transferase</keyword>
<dbReference type="SUPFAM" id="SSF51735">
    <property type="entry name" value="NAD(P)-binding Rossmann-fold domains"/>
    <property type="match status" value="1"/>
</dbReference>
<dbReference type="InterPro" id="IPR014043">
    <property type="entry name" value="Acyl_transferase_dom"/>
</dbReference>
<dbReference type="SUPFAM" id="SSF52151">
    <property type="entry name" value="FabD/lysophospholipase-like"/>
    <property type="match status" value="2"/>
</dbReference>
<feature type="region of interest" description="Disordered" evidence="12">
    <location>
        <begin position="2358"/>
        <end position="2395"/>
    </location>
</feature>
<evidence type="ECO:0000313" key="14">
    <source>
        <dbReference type="EMBL" id="KAA0152823.1"/>
    </source>
</evidence>
<dbReference type="InterPro" id="IPR032088">
    <property type="entry name" value="SAT"/>
</dbReference>
<dbReference type="GO" id="GO:0005835">
    <property type="term" value="C:fatty acid synthase complex"/>
    <property type="evidence" value="ECO:0007669"/>
    <property type="project" value="InterPro"/>
</dbReference>
<feature type="region of interest" description="Disordered" evidence="12">
    <location>
        <begin position="4139"/>
        <end position="4167"/>
    </location>
</feature>
<keyword evidence="7" id="KW-0521">NADP</keyword>
<evidence type="ECO:0000256" key="10">
    <source>
        <dbReference type="ARBA" id="ARBA00048508"/>
    </source>
</evidence>
<evidence type="ECO:0000256" key="9">
    <source>
        <dbReference type="ARBA" id="ARBA00048237"/>
    </source>
</evidence>
<dbReference type="InterPro" id="IPR018201">
    <property type="entry name" value="Ketoacyl_synth_AS"/>
</dbReference>
<feature type="compositionally biased region" description="Polar residues" evidence="12">
    <location>
        <begin position="1191"/>
        <end position="1205"/>
    </location>
</feature>
<dbReference type="InterPro" id="IPR050830">
    <property type="entry name" value="Fungal_FAS"/>
</dbReference>
<evidence type="ECO:0000256" key="6">
    <source>
        <dbReference type="ARBA" id="ARBA00022842"/>
    </source>
</evidence>
<dbReference type="GO" id="GO:0004316">
    <property type="term" value="F:3-oxoacyl-[acyl-carrier-protein] reductase (NADPH) activity"/>
    <property type="evidence" value="ECO:0007669"/>
    <property type="project" value="UniProtKB-EC"/>
</dbReference>
<dbReference type="InterPro" id="IPR041550">
    <property type="entry name" value="FASI_helical"/>
</dbReference>
<evidence type="ECO:0000256" key="12">
    <source>
        <dbReference type="SAM" id="MobiDB-lite"/>
    </source>
</evidence>
<dbReference type="InterPro" id="IPR001227">
    <property type="entry name" value="Ac_transferase_dom_sf"/>
</dbReference>
<keyword evidence="15" id="KW-1185">Reference proteome</keyword>
<dbReference type="OMA" id="WQVTRKA"/>
<reference evidence="14 15" key="1">
    <citation type="submission" date="2019-07" db="EMBL/GenBank/DDBJ databases">
        <title>Genomes of Cafeteria roenbergensis.</title>
        <authorList>
            <person name="Fischer M.G."/>
            <person name="Hackl T."/>
            <person name="Roman M."/>
        </authorList>
    </citation>
    <scope>NUCLEOTIDE SEQUENCE [LARGE SCALE GENOMIC DNA]</scope>
    <source>
        <strain evidence="14 15">BVI</strain>
    </source>
</reference>
<evidence type="ECO:0000256" key="4">
    <source>
        <dbReference type="ARBA" id="ARBA00022723"/>
    </source>
</evidence>
<keyword evidence="1" id="KW-0596">Phosphopantetheine</keyword>
<feature type="compositionally biased region" description="Low complexity" evidence="12">
    <location>
        <begin position="3661"/>
        <end position="3703"/>
    </location>
</feature>
<dbReference type="GO" id="GO:0000287">
    <property type="term" value="F:magnesium ion binding"/>
    <property type="evidence" value="ECO:0007669"/>
    <property type="project" value="InterPro"/>
</dbReference>
<dbReference type="CDD" id="cd03447">
    <property type="entry name" value="FAS_MaoC"/>
    <property type="match status" value="1"/>
</dbReference>
<dbReference type="InterPro" id="IPR029069">
    <property type="entry name" value="HotDog_dom_sf"/>
</dbReference>
<comment type="catalytic activity">
    <reaction evidence="11">
        <text>a fatty acyl-[ACP] + malonyl-[ACP] + H(+) = a 3-oxoacyl-[ACP] + holo-[ACP] + CO2</text>
        <dbReference type="Rhea" id="RHEA:22836"/>
        <dbReference type="Rhea" id="RHEA-COMP:9623"/>
        <dbReference type="Rhea" id="RHEA-COMP:9685"/>
        <dbReference type="Rhea" id="RHEA-COMP:9916"/>
        <dbReference type="Rhea" id="RHEA-COMP:14125"/>
        <dbReference type="ChEBI" id="CHEBI:15378"/>
        <dbReference type="ChEBI" id="CHEBI:16526"/>
        <dbReference type="ChEBI" id="CHEBI:64479"/>
        <dbReference type="ChEBI" id="CHEBI:78449"/>
        <dbReference type="ChEBI" id="CHEBI:78776"/>
        <dbReference type="ChEBI" id="CHEBI:138651"/>
        <dbReference type="EC" id="2.3.1.41"/>
    </reaction>
</comment>
<dbReference type="Pfam" id="PF00698">
    <property type="entry name" value="Acyl_transf_1"/>
    <property type="match status" value="1"/>
</dbReference>
<evidence type="ECO:0000256" key="8">
    <source>
        <dbReference type="ARBA" id="ARBA00023002"/>
    </source>
</evidence>
<dbReference type="SUPFAM" id="SSF53901">
    <property type="entry name" value="Thiolase-like"/>
    <property type="match status" value="2"/>
</dbReference>
<feature type="domain" description="Ketosynthase family 3 (KS3)" evidence="13">
    <location>
        <begin position="3310"/>
        <end position="3999"/>
    </location>
</feature>
<dbReference type="Gene3D" id="3.40.366.10">
    <property type="entry name" value="Malonyl-Coenzyme A Acyl Carrier Protein, domain 2"/>
    <property type="match status" value="3"/>
</dbReference>
<dbReference type="InterPro" id="IPR014030">
    <property type="entry name" value="Ketoacyl_synth_N"/>
</dbReference>
<dbReference type="EMBL" id="VLTN01000019">
    <property type="protein sequence ID" value="KAA0152823.1"/>
    <property type="molecule type" value="Genomic_DNA"/>
</dbReference>
<dbReference type="InterPro" id="IPR004568">
    <property type="entry name" value="Ppantetheine-prot_Trfase_dom"/>
</dbReference>
<dbReference type="PROSITE" id="PS52004">
    <property type="entry name" value="KS3_2"/>
    <property type="match status" value="1"/>
</dbReference>
<evidence type="ECO:0000313" key="15">
    <source>
        <dbReference type="Proteomes" id="UP000323011"/>
    </source>
</evidence>
<dbReference type="InterPro" id="IPR020841">
    <property type="entry name" value="PKS_Beta-ketoAc_synthase_dom"/>
</dbReference>
<dbReference type="PROSITE" id="PS00606">
    <property type="entry name" value="KS3_1"/>
    <property type="match status" value="1"/>
</dbReference>
<dbReference type="GO" id="GO:0004312">
    <property type="term" value="F:fatty acid synthase activity"/>
    <property type="evidence" value="ECO:0007669"/>
    <property type="project" value="InterPro"/>
</dbReference>
<dbReference type="GO" id="GO:0016787">
    <property type="term" value="F:hydrolase activity"/>
    <property type="evidence" value="ECO:0007669"/>
    <property type="project" value="UniProtKB-KW"/>
</dbReference>
<dbReference type="Gene3D" id="3.30.70.3330">
    <property type="match status" value="1"/>
</dbReference>
<feature type="region of interest" description="Disordered" evidence="12">
    <location>
        <begin position="3661"/>
        <end position="3706"/>
    </location>
</feature>
<evidence type="ECO:0000259" key="13">
    <source>
        <dbReference type="PROSITE" id="PS52004"/>
    </source>
</evidence>
<dbReference type="Gene3D" id="3.90.25.70">
    <property type="match status" value="1"/>
</dbReference>
<dbReference type="Gene3D" id="3.30.70.2490">
    <property type="match status" value="1"/>
</dbReference>
<keyword evidence="8" id="KW-0560">Oxidoreductase</keyword>
<dbReference type="Gene3D" id="3.40.50.720">
    <property type="entry name" value="NAD(P)-binding Rossmann-like Domain"/>
    <property type="match status" value="2"/>
</dbReference>
<sequence>MILEFGGQGYDYLADLEGVWNSPFHGARQLIAEAAAMVTKLAECEPAKRSGYFPLGMDIIGWISGSVEQVVPPPRYRFSAPVSFPLTGLASAARLLAAAERLAAIRRVSVSDALTSLVGDAAALVGHSQGVVIAAVAAASTDVTSFRARSMHAIGLLFFMGLRAQLAAEALTGADPRTRSLRPAVVRMQRLRQQEAGASPMLGVPGGEEPTPMLAVSGMDVETVERFIVRVRRAMAAQRESEVGGASAPDSRREALALSLVNGPTMCVVTGAAEALSNLRAAVTKASATRGDEQARTPHSRRKPVVATAYLPVSAPFHSPVLDPVCDAVLADCEALAPGAIGWSVAEFRTAVIDTSTGEPISEPSGAGRGWLASRLVALTCSLQMNWPMSLRGAAAAWLVPAPGAAAAAEAAAATAAPTRELAPVQGAVVLDFGPGGAHGTPVLTSRLLEGAGAAVVVAGHVPDTDLEPAAGGAGDVVPAVVGSPRGCAVVPLDAVLALRTARDASPLAGLVMSSVPADRSAAWGRRFAPRVVTRASDGARFLHTRLTALLGRAPIIVGGMTPTTSFYGHRLVAACANAGFTAELAAGGLPRPHVFRQRIARLHALLEPGAAIGVNLLFLNQRQWAFQFPLVLELRRQGVPIDGLTVAAGVPSVEKAQEIVQSLRSSGMRYVAFKPGSVDAIRRVIDIARAVDDFPVIVQWTGGRAGGHHSFEDMHVPILATYAALRSCQNVVLVAGSGFGDAEGALPYMTGEWSTRPPYSRAAMPFDGILVASRMMIAREAATAPEVKQLLVDTPGVPADRERDWESSYEADAGGVITVKSELGEPIHKVANRGIRLWRRLDAEFFSLPQAERGVAIAKRRAWVIDQLNANFQKVFFGRKATGEVCGLEEMTYGEVMRRFVDLTFVTRDREHSDPEFHHEDFQGDGADKSGRWLDTTFRSRLLLLLTRCLERLGAESRRDAEALVTGDASDANVDEDPSALVDAFCVAVPSAESHLLHGEDVAYFLQLCRAGGKPVPFVPVVDGELEFWFKKDSLWYSEDLAAVRDRDAGRVCVLQGPVAVRHARVANEPAADILEAIHQGLAERVQAVSGAGGAAAIVETLAWCEHESCSECPFWPTQSDDSGVPLPPWAAAIVSSPFSVRGNAWVPSALPGLFGKRKGTRRVMDLAADELLVVDSLTGRKLLHASPLPSGSRSGHGKGQQSMEARHVRVVLEDQPPATAERPAPGLSPLTLDFTFHPETAWAMVHEPAGTDGGLLSEVRAFYARLWDCPVPEEGSALGECAAEAGAFGPGSDGSWAWPLRVETTCEHLVTREDIEAFCAAVNLPVLMAAGTSSSGSSTSAAGRDASGSSGAAAASSAGSAVADPLEAAAVAKDSIASAPLGLSIVASWQALIAPLLAPSIGGNLLELVHLSHGHEVVEPLASRRVPVREGESVRSRLRISEVRNERAGRVVTCEGIILRSMSGEGWRPWLRLRSRFLFRGTFTDHSGTFSATERSFDMHVKDETVRQVLASKAWFSARRAPAGEAEMPPVGCTLRAKFRTVVEFNAAGRSKSVRIQGAATVVSSVEPPDVSSLGGVRPFEPLEETGDPPSDEWAWSLSFLSEDDGISAAFDAVSAFFERHAQPTAQEMPLPEGKTLTLLAEPDVSRSPADNLAYASASRDLNPIHRNPLVASLAGLPGTITHGMWTSANAQRVLESCIGGAGEGALVRSFNASFEGMVLPGDELATQVTHVAMRAGRRVLHVETVAVATGDVVLRATAEVDQQPTAFVFTGQGSASVGMGMQLFATSSVARGVWEVADSQLRETYGFSLLSIVRENPKSLTIHFGGRRGAAIRRNFQQLGFEDASGAVVPLLPQITDDTDEHTFSHPEGLLFATQFTQPALVITEKAAFEDMRARGVLPRGFLLAGHSLGEYAALSAAAPLLRTEDLVELVFLRGLVMQNAVPRDAQGRSDFAMLACNPQRVASGFSEAHLQRLVSGISALTGKLLQIVNNNVEDWQYVCTGHITALRALSLACDAVHADPSAALASPEGVVKAATKQARVEEARAHARGEKPRLDRGRATIPLPGIDVPFHSRFLLSGVPSFRACLAKAITLEGTARVLPSVLHRYVPNLVAMPFELSPRFVAVVHAVTKSPMLEAAASAIEAGSVSAWNAATADRTSLGRSLLLELMAFQFASPVQWINTQRHFFTLPADNVASGEGGGVGGVSEAELAAASAVARVVTETGTEAALSARARTAAAEAISKACSDRAEAAELMARIIPSRFRPRLPGGVAEPGVRAVVEVGPAATLARMALRSLASGRYGNPASRRVLFYGRDEDRDSLLFDGEDAGATARAFAEARRAQKAEEAAVAITAAVPPADGAAPPQAKTGSRAPAAAPAPQAEPAVAARAPEAARPAAASVPDAPLGHLLSMRTLVAVRAGLGLDNVQASKSLKDVCAGKSALQNEIMGELEKEFAGAGSALEGAEELPMADLAAKLAGALPGYGASGPGAALAPLVNKLGSAKLPGGFGLSSARSYLRGAWGLGEGRSEAVLVVAVAEAPPQRLSDESQAHAWLDACVASYSRECGVALSKGSASGGTAAGAGGSGDLAALLAAAGPGAQEAIMSALAGGAGGSDRGPTGGLARLAEDSAEAWASYLAGGKRDRTAEAAGRQVAASLREAEARLASIEAEHGPAYEDGVKPAFEAQKVRTFTSYWNWASLDLMEALYGSCEPEGAASEPVGRALAESLANRSTSQLVRIAEAAAAAGSPAAAAVVPSLRERHLRPPVFRPTFAPSMPVAKIDAAGRTSVAEVPRPGQASAEDYAASVGAVEAGADSPLLCVRRLSSHDVTLLGVDDEATAVFLRALRRAAQDGVTFQGKTALITGCGRGSIGAELVAALLQGGARVVATTSRLNRQSASAFQALFERFGARGASLTLVPFNQASRVDVDALVSHVYGSLGMDLDFVVPFAAIGEAGRTLSTLDDKSELAHRIMLTNTLRLLGAVVEAKRSRGIETRPALAVLPLSPNHGVFGGDGLYAESKLGLESLMRKWSAEGWDAYLSVAGASIGWTRGTGLMSDNDVVAAGIEGLGCRTFSQNEMALNIVAVMSQPVARMAAEAPIWADLRGGMQRIANLKGEVDGIRQGLKTQASVARAVASDAELDVPPVDQKHQPAPTVERRSNWTGARFPDLPEEHSLGLGPLPVGMADLDSTVVVVGFGEVGPWGSSRTRWEVECRGTLSLEGVIELAWLTGKIRFHTGPLDPQAAAKAPWKLSEAERRAYAGWVDAASGAPVRDWDVKPLYEADLLEHCGVRVIEPEMVEGYEPAKKRLLRQVAIGRDMPWVEISSPDEADDYRLEAGDDRVEVRQRAADGAWEMRLLAGASVSMARALRFDRWVAGQIPTGWDARRCGVPSDLASRIDRVTLFALASAAEALIGSGLTDPYELYSYCHVSEVGSTVGGGMGGMKSLRQVFRERFTEGEMPSDALQETFINTTAAWINMLLLSSAGPIKTVVGACATAAESVDVAVDTIQSGKARVVLCGGTDDFGEEGSYEFASMGATSSSTKELAMAREPSEMSRPMAASRGGFMEAQGAGIQVLMQARLAIALGAPIHAVLALTSTATDKEGRSVPAPGQGILTTAREAALPGARAAAVHGAAAAAQAAGDAGLAASIAGHSRKLSSASEGDSGDAAGSPQAADARDLAAGAAAASGRDASHAADGSVPVADNRSVASTLRGVVSPSLESDGDSGVGRAEAALLARLADATSSGSDEDVARAWAALRDMRLAKYHPMLAVATRRERLVEDLRLAAVAEQRRTAQLRAEEAGRATGASSSLSAAGLGARWAALREETAAATRAAMRRWCGDTCCSSPHVAPLRAALARWGLTPDDVAVASFHGTGTKANDTNESEVTNAQMTALGRTPGRPVFVVAQKGLTGHPKGAAAAWMLNGLMQCMADSVVPGNRNLDDVEPKLRAFTHLVYPNRSVKLRPARAGMPAVPAAIMKSFGFGQAGAEVLVVHPHVLLQALPPPELAAYAERRARREAAAYRYYQDVLLGQADLIAVKSAPPFAAADEQAVYLDSMARATQDPVTKQWLILPGRSVPEAGAGPAQWVGPQRPTDALTWLGEASAGAAGAGAGAGAASGVAEVPSAAASLAGANAAKDPPTVATSRSNSAAADGAASSGTAEPAEGLEAAACMTSVLEAGAAALTEGEVRIGARSFIGVDVEPVVTLAAAPESMLARNFTQAERVLCAGRPDPMASLAGRWAAKEAVFKALSSCPGGPVSKGAGAALIDVEVISAGNGAPRVVLHGDVESSARAAGVSSVRVTISHAAGLAVAQAIVSIE</sequence>
<evidence type="ECO:0000256" key="2">
    <source>
        <dbReference type="ARBA" id="ARBA00022553"/>
    </source>
</evidence>
<dbReference type="Pfam" id="PF01575">
    <property type="entry name" value="MaoC_dehydratas"/>
    <property type="match status" value="1"/>
</dbReference>
<dbReference type="GO" id="GO:0006633">
    <property type="term" value="P:fatty acid biosynthetic process"/>
    <property type="evidence" value="ECO:0007669"/>
    <property type="project" value="InterPro"/>
</dbReference>
<dbReference type="SUPFAM" id="SSF51412">
    <property type="entry name" value="Inosine monophosphate dehydrogenase (IMPDH)"/>
    <property type="match status" value="1"/>
</dbReference>
<dbReference type="NCBIfam" id="TIGR00556">
    <property type="entry name" value="pantethn_trn"/>
    <property type="match status" value="1"/>
</dbReference>
<dbReference type="Pfam" id="PF08354">
    <property type="entry name" value="Fas1-AflB-like_hel"/>
    <property type="match status" value="2"/>
</dbReference>
<dbReference type="Gene3D" id="3.20.20.70">
    <property type="entry name" value="Aldolase class I"/>
    <property type="match status" value="1"/>
</dbReference>
<dbReference type="InterPro" id="IPR013785">
    <property type="entry name" value="Aldolase_TIM"/>
</dbReference>
<dbReference type="GO" id="GO:0004315">
    <property type="term" value="F:3-oxoacyl-[acyl-carrier-protein] synthase activity"/>
    <property type="evidence" value="ECO:0007669"/>
    <property type="project" value="UniProtKB-EC"/>
</dbReference>
<dbReference type="PANTHER" id="PTHR10982:SF21">
    <property type="entry name" value="FATTY ACID SYNTHASE SUBUNIT BETA"/>
    <property type="match status" value="1"/>
</dbReference>
<keyword evidence="4" id="KW-0479">Metal-binding</keyword>
<dbReference type="Proteomes" id="UP000323011">
    <property type="component" value="Unassembled WGS sequence"/>
</dbReference>
<dbReference type="Gene3D" id="1.20.930.70">
    <property type="match status" value="1"/>
</dbReference>
<dbReference type="Pfam" id="PF00109">
    <property type="entry name" value="ketoacyl-synt"/>
    <property type="match status" value="1"/>
</dbReference>
<dbReference type="InterPro" id="IPR008278">
    <property type="entry name" value="4-PPantetheinyl_Trfase_dom"/>
</dbReference>
<comment type="catalytic activity">
    <reaction evidence="10">
        <text>a (3R)-hydroxyacyl-[ACP] + NADP(+) = a 3-oxoacyl-[ACP] + NADPH + H(+)</text>
        <dbReference type="Rhea" id="RHEA:17397"/>
        <dbReference type="Rhea" id="RHEA-COMP:9916"/>
        <dbReference type="Rhea" id="RHEA-COMP:9945"/>
        <dbReference type="ChEBI" id="CHEBI:15378"/>
        <dbReference type="ChEBI" id="CHEBI:57783"/>
        <dbReference type="ChEBI" id="CHEBI:58349"/>
        <dbReference type="ChEBI" id="CHEBI:78776"/>
        <dbReference type="ChEBI" id="CHEBI:78827"/>
        <dbReference type="EC" id="1.1.1.100"/>
    </reaction>
</comment>
<dbReference type="InterPro" id="IPR013565">
    <property type="entry name" value="Fas1/AflB-like_central"/>
</dbReference>
<dbReference type="InterPro" id="IPR014031">
    <property type="entry name" value="Ketoacyl_synth_C"/>
</dbReference>
<evidence type="ECO:0000256" key="3">
    <source>
        <dbReference type="ARBA" id="ARBA00022679"/>
    </source>
</evidence>
<protein>
    <recommendedName>
        <fullName evidence="13">Ketosynthase family 3 (KS3) domain-containing protein</fullName>
    </recommendedName>
</protein>
<dbReference type="InterPro" id="IPR047224">
    <property type="entry name" value="FAS_alpha_su_C"/>
</dbReference>
<dbReference type="Pfam" id="PF01648">
    <property type="entry name" value="ACPS"/>
    <property type="match status" value="1"/>
</dbReference>
<feature type="region of interest" description="Disordered" evidence="12">
    <location>
        <begin position="1187"/>
        <end position="1206"/>
    </location>
</feature>
<evidence type="ECO:0000256" key="7">
    <source>
        <dbReference type="ARBA" id="ARBA00022857"/>
    </source>
</evidence>
<dbReference type="SUPFAM" id="SSF56214">
    <property type="entry name" value="4'-phosphopantetheinyl transferase"/>
    <property type="match status" value="1"/>
</dbReference>
<organism evidence="14 15">
    <name type="scientific">Cafeteria roenbergensis</name>
    <name type="common">Marine flagellate</name>
    <dbReference type="NCBI Taxonomy" id="33653"/>
    <lineage>
        <taxon>Eukaryota</taxon>
        <taxon>Sar</taxon>
        <taxon>Stramenopiles</taxon>
        <taxon>Bigyra</taxon>
        <taxon>Opalozoa</taxon>
        <taxon>Bicosoecida</taxon>
        <taxon>Cafeteriaceae</taxon>
        <taxon>Cafeteria</taxon>
    </lineage>
</organism>
<dbReference type="Pfam" id="PF16073">
    <property type="entry name" value="SAT"/>
    <property type="match status" value="1"/>
</dbReference>
<dbReference type="InterPro" id="IPR016035">
    <property type="entry name" value="Acyl_Trfase/lysoPLipase"/>
</dbReference>
<keyword evidence="2" id="KW-0597">Phosphoprotein</keyword>
<dbReference type="CDD" id="cd08950">
    <property type="entry name" value="KR_fFAS_SDR_c_like"/>
    <property type="match status" value="1"/>
</dbReference>
<dbReference type="CDD" id="cd00828">
    <property type="entry name" value="elong_cond_enzymes"/>
    <property type="match status" value="1"/>
</dbReference>
<dbReference type="InterPro" id="IPR002539">
    <property type="entry name" value="MaoC-like_dom"/>
</dbReference>
<proteinExistence type="predicted"/>
<dbReference type="InterPro" id="IPR016039">
    <property type="entry name" value="Thiolase-like"/>
</dbReference>
<dbReference type="Gene3D" id="3.10.129.10">
    <property type="entry name" value="Hotdog Thioesterase"/>
    <property type="match status" value="2"/>
</dbReference>
<feature type="compositionally biased region" description="Low complexity" evidence="12">
    <location>
        <begin position="4150"/>
        <end position="4163"/>
    </location>
</feature>
<evidence type="ECO:0000256" key="1">
    <source>
        <dbReference type="ARBA" id="ARBA00022450"/>
    </source>
</evidence>
<dbReference type="SUPFAM" id="SSF54637">
    <property type="entry name" value="Thioesterase/thiol ester dehydrase-isomerase"/>
    <property type="match status" value="1"/>
</dbReference>
<dbReference type="Gene3D" id="6.20.240.10">
    <property type="match status" value="1"/>
</dbReference>
<dbReference type="PANTHER" id="PTHR10982">
    <property type="entry name" value="MALONYL COA-ACYL CARRIER PROTEIN TRANSACYLASE"/>
    <property type="match status" value="1"/>
</dbReference>
<dbReference type="Gene3D" id="6.10.60.10">
    <property type="match status" value="1"/>
</dbReference>
<comment type="catalytic activity">
    <reaction evidence="9">
        <text>acetyl-CoA + n malonyl-CoA + 2n NADPH + 4n H(+) = a long-chain-acyl-CoA + n CoA + n CO2 + 2n NADP(+).</text>
        <dbReference type="EC" id="2.3.1.86"/>
    </reaction>
</comment>